<sequence>MATESPAYVIYTSGSSGTPKGVEVSHRNVTALLDACEQVVTAGPDDVWTLFHSYCFDFSVWELWGALAHGGTLVVVSAEAARSPEALLRLLRAERVTVLNQVPSVFRHLSRAATTPGVEPLPDLRYVIFGGEAVDVDAVREWRQAHGTGTEFVNMYGITETTVFATGRRLLPAEIDVPVGTPVSEGAADPGLNIGPALDGFEVAVLTEDGRPAAAGELGEIYLAGPQLAIGYLNRPELTAERYPVLTLADGEPRRYYRSGDLALVRADGVLEYAGRADDQVKINGYRIEIGEVESVLRTAPGVGDLVVVPATSRVGERMLVAFFTAGAAGTAGTASTAEAGGTGGTGGTGETGSTAGTGFQADHLAAHARAALPAFMVPGRFVQVPELPLSPSGKTDKRALVDQLR</sequence>
<dbReference type="Gene3D" id="3.40.50.12780">
    <property type="entry name" value="N-terminal domain of ligase-like"/>
    <property type="match status" value="1"/>
</dbReference>
<keyword evidence="4" id="KW-1185">Reference proteome</keyword>
<dbReference type="PROSITE" id="PS00455">
    <property type="entry name" value="AMP_BINDING"/>
    <property type="match status" value="1"/>
</dbReference>
<dbReference type="InterPro" id="IPR045851">
    <property type="entry name" value="AMP-bd_C_sf"/>
</dbReference>
<reference evidence="3 4" key="1">
    <citation type="submission" date="2019-06" db="EMBL/GenBank/DDBJ databases">
        <title>Description of Kitasatospora acidophila sp. nov. isolated from pine grove soil, and reclassification of Streptomyces novaecaesareae to Kitasatospora novaeceasareae comb. nov.</title>
        <authorList>
            <person name="Kim M.J."/>
        </authorList>
    </citation>
    <scope>NUCLEOTIDE SEQUENCE [LARGE SCALE GENOMIC DNA]</scope>
    <source>
        <strain evidence="3 4">MMS16-CNU292</strain>
    </source>
</reference>
<dbReference type="AlphaFoldDB" id="A0A540W0S7"/>
<gene>
    <name evidence="3" type="ORF">E6W39_10550</name>
</gene>
<proteinExistence type="predicted"/>
<dbReference type="PANTHER" id="PTHR45527:SF1">
    <property type="entry name" value="FATTY ACID SYNTHASE"/>
    <property type="match status" value="1"/>
</dbReference>
<evidence type="ECO:0000313" key="3">
    <source>
        <dbReference type="EMBL" id="TQF02622.1"/>
    </source>
</evidence>
<dbReference type="Gene3D" id="3.30.300.30">
    <property type="match status" value="1"/>
</dbReference>
<dbReference type="InterPro" id="IPR020845">
    <property type="entry name" value="AMP-binding_CS"/>
</dbReference>
<dbReference type="SUPFAM" id="SSF56801">
    <property type="entry name" value="Acetyl-CoA synthetase-like"/>
    <property type="match status" value="1"/>
</dbReference>
<dbReference type="GO" id="GO:0043041">
    <property type="term" value="P:amino acid activation for nonribosomal peptide biosynthetic process"/>
    <property type="evidence" value="ECO:0007669"/>
    <property type="project" value="TreeGrafter"/>
</dbReference>
<feature type="domain" description="AMP-dependent synthetase/ligase" evidence="2">
    <location>
        <begin position="4"/>
        <end position="233"/>
    </location>
</feature>
<dbReference type="FunFam" id="3.40.50.980:FF:000002">
    <property type="entry name" value="Enterobactin synthetase component F"/>
    <property type="match status" value="1"/>
</dbReference>
<dbReference type="EMBL" id="VIGB01000003">
    <property type="protein sequence ID" value="TQF02622.1"/>
    <property type="molecule type" value="Genomic_DNA"/>
</dbReference>
<evidence type="ECO:0000313" key="4">
    <source>
        <dbReference type="Proteomes" id="UP000319103"/>
    </source>
</evidence>
<feature type="region of interest" description="Disordered" evidence="1">
    <location>
        <begin position="387"/>
        <end position="406"/>
    </location>
</feature>
<dbReference type="Pfam" id="PF00501">
    <property type="entry name" value="AMP-binding"/>
    <property type="match status" value="1"/>
</dbReference>
<dbReference type="GO" id="GO:0005829">
    <property type="term" value="C:cytosol"/>
    <property type="evidence" value="ECO:0007669"/>
    <property type="project" value="TreeGrafter"/>
</dbReference>
<dbReference type="GO" id="GO:0031177">
    <property type="term" value="F:phosphopantetheine binding"/>
    <property type="evidence" value="ECO:0007669"/>
    <property type="project" value="TreeGrafter"/>
</dbReference>
<dbReference type="PANTHER" id="PTHR45527">
    <property type="entry name" value="NONRIBOSOMAL PEPTIDE SYNTHETASE"/>
    <property type="match status" value="1"/>
</dbReference>
<name>A0A540W0S7_9ACTN</name>
<protein>
    <submittedName>
        <fullName evidence="3">AMP-binding protein</fullName>
    </submittedName>
</protein>
<dbReference type="OrthoDB" id="2472181at2"/>
<dbReference type="InterPro" id="IPR000873">
    <property type="entry name" value="AMP-dep_synth/lig_dom"/>
</dbReference>
<evidence type="ECO:0000259" key="2">
    <source>
        <dbReference type="Pfam" id="PF00501"/>
    </source>
</evidence>
<feature type="compositionally biased region" description="Basic and acidic residues" evidence="1">
    <location>
        <begin position="395"/>
        <end position="406"/>
    </location>
</feature>
<feature type="compositionally biased region" description="Gly residues" evidence="1">
    <location>
        <begin position="341"/>
        <end position="351"/>
    </location>
</feature>
<organism evidence="3 4">
    <name type="scientific">Kitasatospora acidiphila</name>
    <dbReference type="NCBI Taxonomy" id="2567942"/>
    <lineage>
        <taxon>Bacteria</taxon>
        <taxon>Bacillati</taxon>
        <taxon>Actinomycetota</taxon>
        <taxon>Actinomycetes</taxon>
        <taxon>Kitasatosporales</taxon>
        <taxon>Streptomycetaceae</taxon>
        <taxon>Kitasatospora</taxon>
    </lineage>
</organism>
<dbReference type="Proteomes" id="UP000319103">
    <property type="component" value="Unassembled WGS sequence"/>
</dbReference>
<feature type="region of interest" description="Disordered" evidence="1">
    <location>
        <begin position="333"/>
        <end position="358"/>
    </location>
</feature>
<dbReference type="InterPro" id="IPR042099">
    <property type="entry name" value="ANL_N_sf"/>
</dbReference>
<evidence type="ECO:0000256" key="1">
    <source>
        <dbReference type="SAM" id="MobiDB-lite"/>
    </source>
</evidence>
<dbReference type="GO" id="GO:0044550">
    <property type="term" value="P:secondary metabolite biosynthetic process"/>
    <property type="evidence" value="ECO:0007669"/>
    <property type="project" value="TreeGrafter"/>
</dbReference>
<comment type="caution">
    <text evidence="3">The sequence shown here is derived from an EMBL/GenBank/DDBJ whole genome shotgun (WGS) entry which is preliminary data.</text>
</comment>
<accession>A0A540W0S7</accession>